<reference evidence="3" key="3">
    <citation type="submission" date="2015-06" db="UniProtKB">
        <authorList>
            <consortium name="EnsemblProtists"/>
        </authorList>
    </citation>
    <scope>IDENTIFICATION</scope>
</reference>
<dbReference type="InterPro" id="IPR011990">
    <property type="entry name" value="TPR-like_helical_dom_sf"/>
</dbReference>
<dbReference type="GeneID" id="17297596"/>
<evidence type="ECO:0000256" key="1">
    <source>
        <dbReference type="SAM" id="SignalP"/>
    </source>
</evidence>
<dbReference type="SUPFAM" id="SSF81901">
    <property type="entry name" value="HCP-like"/>
    <property type="match status" value="1"/>
</dbReference>
<reference evidence="2 4" key="1">
    <citation type="journal article" date="2012" name="Nature">
        <title>Algal genomes reveal evolutionary mosaicism and the fate of nucleomorphs.</title>
        <authorList>
            <consortium name="DOE Joint Genome Institute"/>
            <person name="Curtis B.A."/>
            <person name="Tanifuji G."/>
            <person name="Burki F."/>
            <person name="Gruber A."/>
            <person name="Irimia M."/>
            <person name="Maruyama S."/>
            <person name="Arias M.C."/>
            <person name="Ball S.G."/>
            <person name="Gile G.H."/>
            <person name="Hirakawa Y."/>
            <person name="Hopkins J.F."/>
            <person name="Kuo A."/>
            <person name="Rensing S.A."/>
            <person name="Schmutz J."/>
            <person name="Symeonidi A."/>
            <person name="Elias M."/>
            <person name="Eveleigh R.J."/>
            <person name="Herman E.K."/>
            <person name="Klute M.J."/>
            <person name="Nakayama T."/>
            <person name="Obornik M."/>
            <person name="Reyes-Prieto A."/>
            <person name="Armbrust E.V."/>
            <person name="Aves S.J."/>
            <person name="Beiko R.G."/>
            <person name="Coutinho P."/>
            <person name="Dacks J.B."/>
            <person name="Durnford D.G."/>
            <person name="Fast N.M."/>
            <person name="Green B.R."/>
            <person name="Grisdale C.J."/>
            <person name="Hempel F."/>
            <person name="Henrissat B."/>
            <person name="Hoppner M.P."/>
            <person name="Ishida K."/>
            <person name="Kim E."/>
            <person name="Koreny L."/>
            <person name="Kroth P.G."/>
            <person name="Liu Y."/>
            <person name="Malik S.B."/>
            <person name="Maier U.G."/>
            <person name="McRose D."/>
            <person name="Mock T."/>
            <person name="Neilson J.A."/>
            <person name="Onodera N.T."/>
            <person name="Poole A.M."/>
            <person name="Pritham E.J."/>
            <person name="Richards T.A."/>
            <person name="Rocap G."/>
            <person name="Roy S.W."/>
            <person name="Sarai C."/>
            <person name="Schaack S."/>
            <person name="Shirato S."/>
            <person name="Slamovits C.H."/>
            <person name="Spencer D.F."/>
            <person name="Suzuki S."/>
            <person name="Worden A.Z."/>
            <person name="Zauner S."/>
            <person name="Barry K."/>
            <person name="Bell C."/>
            <person name="Bharti A.K."/>
            <person name="Crow J.A."/>
            <person name="Grimwood J."/>
            <person name="Kramer R."/>
            <person name="Lindquist E."/>
            <person name="Lucas S."/>
            <person name="Salamov A."/>
            <person name="McFadden G.I."/>
            <person name="Lane C.E."/>
            <person name="Keeling P.J."/>
            <person name="Gray M.W."/>
            <person name="Grigoriev I.V."/>
            <person name="Archibald J.M."/>
        </authorList>
    </citation>
    <scope>NUCLEOTIDE SEQUENCE</scope>
    <source>
        <strain evidence="2 4">CCMP2712</strain>
    </source>
</reference>
<protein>
    <submittedName>
        <fullName evidence="2 3">Uncharacterized protein</fullName>
    </submittedName>
</protein>
<feature type="chain" id="PRO_5008770646" evidence="1">
    <location>
        <begin position="22"/>
        <end position="337"/>
    </location>
</feature>
<evidence type="ECO:0000313" key="2">
    <source>
        <dbReference type="EMBL" id="EKX41004.1"/>
    </source>
</evidence>
<dbReference type="KEGG" id="gtt:GUITHDRAFT_113008"/>
<organism evidence="2">
    <name type="scientific">Guillardia theta (strain CCMP2712)</name>
    <name type="common">Cryptophyte</name>
    <dbReference type="NCBI Taxonomy" id="905079"/>
    <lineage>
        <taxon>Eukaryota</taxon>
        <taxon>Cryptophyceae</taxon>
        <taxon>Pyrenomonadales</taxon>
        <taxon>Geminigeraceae</taxon>
        <taxon>Guillardia</taxon>
    </lineage>
</organism>
<dbReference type="EMBL" id="JH993027">
    <property type="protein sequence ID" value="EKX41004.1"/>
    <property type="molecule type" value="Genomic_DNA"/>
</dbReference>
<proteinExistence type="predicted"/>
<name>L1IYM5_GUITC</name>
<evidence type="ECO:0000313" key="3">
    <source>
        <dbReference type="EnsemblProtists" id="EKX41004"/>
    </source>
</evidence>
<dbReference type="eggNOG" id="ENOG502T1WJ">
    <property type="taxonomic scope" value="Eukaryota"/>
</dbReference>
<feature type="signal peptide" evidence="1">
    <location>
        <begin position="1"/>
        <end position="21"/>
    </location>
</feature>
<sequence length="337" mass="37812">MAATRVLVLLLLLMAGPRGHGGDVTELTRSWAEQDALAMAEEAKGAGNQRASGTLLLTMLIKNEEFHLQRSLPLWAPIIDFWVIGIGATDALLRYVRLVEHGLKTFPQATHGILADADFTPLPQTLDKAQLDSSCSKLSFSILEADGAGTRAIDWIYRNIPGDRAGNKSGRYIEWLLKDLEVFVRAGSLACASVIVLLQVGGGQGLVEKRLISLLVSWDTAELPGFGPGQNLDEERYWAMLKTAEICERYLFDFDCALKYWHKAWDLDPPRADAVFYIGQHYRLQRDGGRAVKYLRKTIKLLMPRRAHHQWPYLYSCLRHLELVRAASSLTRPQIDD</sequence>
<dbReference type="Gene3D" id="1.25.40.10">
    <property type="entry name" value="Tetratricopeptide repeat domain"/>
    <property type="match status" value="1"/>
</dbReference>
<dbReference type="HOGENOM" id="CLU_825002_0_0_1"/>
<dbReference type="Proteomes" id="UP000011087">
    <property type="component" value="Unassembled WGS sequence"/>
</dbReference>
<dbReference type="AlphaFoldDB" id="L1IYM5"/>
<dbReference type="EnsemblProtists" id="EKX41004">
    <property type="protein sequence ID" value="EKX41004"/>
    <property type="gene ID" value="GUITHDRAFT_113008"/>
</dbReference>
<dbReference type="PaxDb" id="55529-EKX41004"/>
<gene>
    <name evidence="2" type="ORF">GUITHDRAFT_113008</name>
</gene>
<reference evidence="4" key="2">
    <citation type="submission" date="2012-11" db="EMBL/GenBank/DDBJ databases">
        <authorList>
            <person name="Kuo A."/>
            <person name="Curtis B.A."/>
            <person name="Tanifuji G."/>
            <person name="Burki F."/>
            <person name="Gruber A."/>
            <person name="Irimia M."/>
            <person name="Maruyama S."/>
            <person name="Arias M.C."/>
            <person name="Ball S.G."/>
            <person name="Gile G.H."/>
            <person name="Hirakawa Y."/>
            <person name="Hopkins J.F."/>
            <person name="Rensing S.A."/>
            <person name="Schmutz J."/>
            <person name="Symeonidi A."/>
            <person name="Elias M."/>
            <person name="Eveleigh R.J."/>
            <person name="Herman E.K."/>
            <person name="Klute M.J."/>
            <person name="Nakayama T."/>
            <person name="Obornik M."/>
            <person name="Reyes-Prieto A."/>
            <person name="Armbrust E.V."/>
            <person name="Aves S.J."/>
            <person name="Beiko R.G."/>
            <person name="Coutinho P."/>
            <person name="Dacks J.B."/>
            <person name="Durnford D.G."/>
            <person name="Fast N.M."/>
            <person name="Green B.R."/>
            <person name="Grisdale C."/>
            <person name="Hempe F."/>
            <person name="Henrissat B."/>
            <person name="Hoppner M.P."/>
            <person name="Ishida K.-I."/>
            <person name="Kim E."/>
            <person name="Koreny L."/>
            <person name="Kroth P.G."/>
            <person name="Liu Y."/>
            <person name="Malik S.-B."/>
            <person name="Maier U.G."/>
            <person name="McRose D."/>
            <person name="Mock T."/>
            <person name="Neilson J.A."/>
            <person name="Onodera N.T."/>
            <person name="Poole A.M."/>
            <person name="Pritham E.J."/>
            <person name="Richards T.A."/>
            <person name="Rocap G."/>
            <person name="Roy S.W."/>
            <person name="Sarai C."/>
            <person name="Schaack S."/>
            <person name="Shirato S."/>
            <person name="Slamovits C.H."/>
            <person name="Spencer D.F."/>
            <person name="Suzuki S."/>
            <person name="Worden A.Z."/>
            <person name="Zauner S."/>
            <person name="Barry K."/>
            <person name="Bell C."/>
            <person name="Bharti A.K."/>
            <person name="Crow J.A."/>
            <person name="Grimwood J."/>
            <person name="Kramer R."/>
            <person name="Lindquist E."/>
            <person name="Lucas S."/>
            <person name="Salamov A."/>
            <person name="McFadden G.I."/>
            <person name="Lane C.E."/>
            <person name="Keeling P.J."/>
            <person name="Gray M.W."/>
            <person name="Grigoriev I.V."/>
            <person name="Archibald J.M."/>
        </authorList>
    </citation>
    <scope>NUCLEOTIDE SEQUENCE</scope>
    <source>
        <strain evidence="4">CCMP2712</strain>
    </source>
</reference>
<evidence type="ECO:0000313" key="4">
    <source>
        <dbReference type="Proteomes" id="UP000011087"/>
    </source>
</evidence>
<dbReference type="RefSeq" id="XP_005827984.1">
    <property type="nucleotide sequence ID" value="XM_005827927.1"/>
</dbReference>
<keyword evidence="1" id="KW-0732">Signal</keyword>
<keyword evidence="4" id="KW-1185">Reference proteome</keyword>
<accession>L1IYM5</accession>
<dbReference type="OrthoDB" id="10267105at2759"/>